<organism evidence="3 4">
    <name type="scientific">Marivirga sericea</name>
    <dbReference type="NCBI Taxonomy" id="1028"/>
    <lineage>
        <taxon>Bacteria</taxon>
        <taxon>Pseudomonadati</taxon>
        <taxon>Bacteroidota</taxon>
        <taxon>Cytophagia</taxon>
        <taxon>Cytophagales</taxon>
        <taxon>Marivirgaceae</taxon>
        <taxon>Marivirga</taxon>
    </lineage>
</organism>
<feature type="signal peptide" evidence="1">
    <location>
        <begin position="1"/>
        <end position="22"/>
    </location>
</feature>
<protein>
    <submittedName>
        <fullName evidence="3">CubicO group peptidase, beta-lactamase class C family</fullName>
    </submittedName>
</protein>
<keyword evidence="1" id="KW-0732">Signal</keyword>
<evidence type="ECO:0000313" key="4">
    <source>
        <dbReference type="Proteomes" id="UP000193804"/>
    </source>
</evidence>
<sequence>MKFKKLLLTLLFISNIIIVSNAQTNKASKIDTTQQRIKKVENSLRPLVLNQGESLWNLEKQMQKYNIAGLSIAVINNYEIDWAKGYGITGGKEILNVTEQTVFQAASMSKFVNAVAMMKLAEDKKVSLDGDVNNYLTSWKFPYDKNVDPNPITIRQLLSHTAGLSTHGFNGYKTTNRLPSIIQTLEGKNPANSDEVKQIQQPNKNFKYSGGGTIISQLILLDNTNSTYEDFVDENIFRPSGMSNSFYSIELEKYPKNLALGHKGNGKTLKNNYNFYPESAAAGLWTTPTDLAKLIIDIQRGLKAEPSQILSCKSTEVLIKPTLDNSNSALGLFTQQEDGALYLQHSGSNRGYRGKLFFGSDNGNGVVVMVNGANTIIIEEIIRSVASVYNWAGFEKLVASSQLILDDNDLSKYIGTYSLENREINVTLKKGELVLSEKGKWSSKLTALNNSKFVVDIVKPQATMEFVKAIDGSVSKCILKQGELTEWIKIK</sequence>
<feature type="domain" description="Beta-lactamase-related" evidence="2">
    <location>
        <begin position="58"/>
        <end position="374"/>
    </location>
</feature>
<dbReference type="STRING" id="1028.SAMN05661096_03922"/>
<dbReference type="Pfam" id="PF00144">
    <property type="entry name" value="Beta-lactamase"/>
    <property type="match status" value="1"/>
</dbReference>
<dbReference type="InterPro" id="IPR001466">
    <property type="entry name" value="Beta-lactam-related"/>
</dbReference>
<dbReference type="RefSeq" id="WP_085519044.1">
    <property type="nucleotide sequence ID" value="NZ_FXAW01000011.1"/>
</dbReference>
<dbReference type="OrthoDB" id="9797709at2"/>
<dbReference type="InterPro" id="IPR050491">
    <property type="entry name" value="AmpC-like"/>
</dbReference>
<feature type="chain" id="PRO_5012733579" evidence="1">
    <location>
        <begin position="23"/>
        <end position="491"/>
    </location>
</feature>
<evidence type="ECO:0000256" key="1">
    <source>
        <dbReference type="SAM" id="SignalP"/>
    </source>
</evidence>
<proteinExistence type="predicted"/>
<reference evidence="4" key="1">
    <citation type="submission" date="2017-04" db="EMBL/GenBank/DDBJ databases">
        <authorList>
            <person name="Varghese N."/>
            <person name="Submissions S."/>
        </authorList>
    </citation>
    <scope>NUCLEOTIDE SEQUENCE [LARGE SCALE GENOMIC DNA]</scope>
    <source>
        <strain evidence="4">DSM 4125</strain>
    </source>
</reference>
<dbReference type="PANTHER" id="PTHR46825:SF12">
    <property type="entry name" value="PENICILLIN-BINDING PROTEIN 4"/>
    <property type="match status" value="1"/>
</dbReference>
<gene>
    <name evidence="3" type="ORF">SAMN05661096_03922</name>
</gene>
<name>A0A1X7LGR6_9BACT</name>
<keyword evidence="4" id="KW-1185">Reference proteome</keyword>
<dbReference type="PANTHER" id="PTHR46825">
    <property type="entry name" value="D-ALANYL-D-ALANINE-CARBOXYPEPTIDASE/ENDOPEPTIDASE AMPH"/>
    <property type="match status" value="1"/>
</dbReference>
<dbReference type="EMBL" id="FXAW01000011">
    <property type="protein sequence ID" value="SMG52442.1"/>
    <property type="molecule type" value="Genomic_DNA"/>
</dbReference>
<dbReference type="SUPFAM" id="SSF56601">
    <property type="entry name" value="beta-lactamase/transpeptidase-like"/>
    <property type="match status" value="1"/>
</dbReference>
<dbReference type="InterPro" id="IPR012338">
    <property type="entry name" value="Beta-lactam/transpept-like"/>
</dbReference>
<evidence type="ECO:0000313" key="3">
    <source>
        <dbReference type="EMBL" id="SMG52442.1"/>
    </source>
</evidence>
<dbReference type="AlphaFoldDB" id="A0A1X7LGR6"/>
<dbReference type="Gene3D" id="3.40.710.10">
    <property type="entry name" value="DD-peptidase/beta-lactamase superfamily"/>
    <property type="match status" value="1"/>
</dbReference>
<dbReference type="Proteomes" id="UP000193804">
    <property type="component" value="Unassembled WGS sequence"/>
</dbReference>
<evidence type="ECO:0000259" key="2">
    <source>
        <dbReference type="Pfam" id="PF00144"/>
    </source>
</evidence>
<accession>A0A1X7LGR6</accession>